<evidence type="ECO:0000313" key="1">
    <source>
        <dbReference type="EMBL" id="SQG48210.1"/>
    </source>
</evidence>
<accession>A0A7Z7KLI4</accession>
<organism evidence="1 2">
    <name type="scientific">Micrococcus luteus (strain ATCC 4698 / DSM 20030 / JCM 1464 / CCM 169 / CCUG 5858 / IAM 1056 / NBRC 3333 / NCIMB 9278 / NCTC 2665 / VKM Ac-2230)</name>
    <name type="common">Micrococcus lysodeikticus</name>
    <dbReference type="NCBI Taxonomy" id="465515"/>
    <lineage>
        <taxon>Bacteria</taxon>
        <taxon>Bacillati</taxon>
        <taxon>Actinomycetota</taxon>
        <taxon>Actinomycetes</taxon>
        <taxon>Micrococcales</taxon>
        <taxon>Micrococcaceae</taxon>
        <taxon>Micrococcus</taxon>
    </lineage>
</organism>
<dbReference type="RefSeq" id="WP_010079806.1">
    <property type="nucleotide sequence ID" value="NC_012803.1"/>
</dbReference>
<dbReference type="Proteomes" id="UP000248985">
    <property type="component" value="Chromosome 1"/>
</dbReference>
<reference evidence="1 2" key="1">
    <citation type="submission" date="2018-06" db="EMBL/GenBank/DDBJ databases">
        <authorList>
            <consortium name="Pathogen Informatics"/>
            <person name="Doyle S."/>
        </authorList>
    </citation>
    <scope>NUCLEOTIDE SEQUENCE [LARGE SCALE GENOMIC DNA]</scope>
    <source>
        <strain evidence="1 2">NCTC2665</strain>
    </source>
</reference>
<dbReference type="GeneID" id="93344154"/>
<name>A0A7Z7KLI4_MICLC</name>
<proteinExistence type="predicted"/>
<sequence length="86" mass="9229">MTGSILTERFPAEYRNSDTTVGYNPAGATSDFLRSKASWLIVTQPRVDVHPGHHLIILVVSSPLSAIGALIGERLRVTDEAAVRAG</sequence>
<dbReference type="AlphaFoldDB" id="A0A7Z7KLI4"/>
<protein>
    <submittedName>
        <fullName evidence="1">Uncharacterized protein</fullName>
    </submittedName>
</protein>
<dbReference type="EMBL" id="LS483396">
    <property type="protein sequence ID" value="SQG48210.1"/>
    <property type="molecule type" value="Genomic_DNA"/>
</dbReference>
<gene>
    <name evidence="1" type="ORF">NCTC2665_00984</name>
</gene>
<evidence type="ECO:0000313" key="2">
    <source>
        <dbReference type="Proteomes" id="UP000248985"/>
    </source>
</evidence>